<proteinExistence type="predicted"/>
<feature type="transmembrane region" description="Helical" evidence="7">
    <location>
        <begin position="362"/>
        <end position="379"/>
    </location>
</feature>
<evidence type="ECO:0000313" key="8">
    <source>
        <dbReference type="EMBL" id="AWY97121.1"/>
    </source>
</evidence>
<dbReference type="Pfam" id="PF01554">
    <property type="entry name" value="MatE"/>
    <property type="match status" value="2"/>
</dbReference>
<evidence type="ECO:0000256" key="2">
    <source>
        <dbReference type="ARBA" id="ARBA00022448"/>
    </source>
</evidence>
<gene>
    <name evidence="8" type="ORF">DQQ01_01985</name>
</gene>
<keyword evidence="5 7" id="KW-1133">Transmembrane helix</keyword>
<feature type="transmembrane region" description="Helical" evidence="7">
    <location>
        <begin position="287"/>
        <end position="308"/>
    </location>
</feature>
<feature type="transmembrane region" description="Helical" evidence="7">
    <location>
        <begin position="144"/>
        <end position="165"/>
    </location>
</feature>
<dbReference type="KEGG" id="blau:DQQ01_01985"/>
<evidence type="ECO:0000313" key="9">
    <source>
        <dbReference type="Proteomes" id="UP000250003"/>
    </source>
</evidence>
<dbReference type="PANTHER" id="PTHR43549">
    <property type="entry name" value="MULTIDRUG RESISTANCE PROTEIN YPNP-RELATED"/>
    <property type="match status" value="1"/>
</dbReference>
<protein>
    <submittedName>
        <fullName evidence="8">MATE family efflux transporter</fullName>
    </submittedName>
</protein>
<keyword evidence="6 7" id="KW-0472">Membrane</keyword>
<feature type="transmembrane region" description="Helical" evidence="7">
    <location>
        <begin position="20"/>
        <end position="37"/>
    </location>
</feature>
<reference evidence="9" key="1">
    <citation type="submission" date="2018-06" db="EMBL/GenBank/DDBJ databases">
        <title>Description of Blautia argi sp. nov., a new anaerobic isolated from dog feces.</title>
        <authorList>
            <person name="Chang Y.-H."/>
            <person name="Paek J."/>
            <person name="Shin Y."/>
        </authorList>
    </citation>
    <scope>NUCLEOTIDE SEQUENCE [LARGE SCALE GENOMIC DNA]</scope>
    <source>
        <strain evidence="9">KCTC 15426</strain>
    </source>
</reference>
<keyword evidence="9" id="KW-1185">Reference proteome</keyword>
<dbReference type="AlphaFoldDB" id="A0A2Z4U7X3"/>
<name>A0A2Z4U7X3_9FIRM</name>
<organism evidence="8 9">
    <name type="scientific">Blautia argi</name>
    <dbReference type="NCBI Taxonomy" id="1912897"/>
    <lineage>
        <taxon>Bacteria</taxon>
        <taxon>Bacillati</taxon>
        <taxon>Bacillota</taxon>
        <taxon>Clostridia</taxon>
        <taxon>Lachnospirales</taxon>
        <taxon>Lachnospiraceae</taxon>
        <taxon>Blautia</taxon>
    </lineage>
</organism>
<dbReference type="GO" id="GO:0005886">
    <property type="term" value="C:plasma membrane"/>
    <property type="evidence" value="ECO:0007669"/>
    <property type="project" value="UniProtKB-SubCell"/>
</dbReference>
<dbReference type="CDD" id="cd13138">
    <property type="entry name" value="MATE_yoeA_like"/>
    <property type="match status" value="1"/>
</dbReference>
<evidence type="ECO:0000256" key="6">
    <source>
        <dbReference type="ARBA" id="ARBA00023136"/>
    </source>
</evidence>
<evidence type="ECO:0000256" key="7">
    <source>
        <dbReference type="SAM" id="Phobius"/>
    </source>
</evidence>
<dbReference type="GO" id="GO:0042910">
    <property type="term" value="F:xenobiotic transmembrane transporter activity"/>
    <property type="evidence" value="ECO:0007669"/>
    <property type="project" value="InterPro"/>
</dbReference>
<dbReference type="InterPro" id="IPR052031">
    <property type="entry name" value="Membrane_Transporter-Flippase"/>
</dbReference>
<comment type="subcellular location">
    <subcellularLocation>
        <location evidence="1">Cell membrane</location>
        <topology evidence="1">Multi-pass membrane protein</topology>
    </subcellularLocation>
</comment>
<evidence type="ECO:0000256" key="5">
    <source>
        <dbReference type="ARBA" id="ARBA00022989"/>
    </source>
</evidence>
<dbReference type="OrthoDB" id="9776324at2"/>
<dbReference type="EMBL" id="CP030280">
    <property type="protein sequence ID" value="AWY97121.1"/>
    <property type="molecule type" value="Genomic_DNA"/>
</dbReference>
<dbReference type="NCBIfam" id="TIGR00797">
    <property type="entry name" value="matE"/>
    <property type="match status" value="1"/>
</dbReference>
<accession>A0A2Z4U7X3</accession>
<dbReference type="InterPro" id="IPR002528">
    <property type="entry name" value="MATE_fam"/>
</dbReference>
<sequence length="454" mass="49786">MKTKETTGNQITEGVIWKQLLFFFFPIMLGTLFQQLYNTADAVVVGRFVGTKALAAVGGSTGQMVNLIVGFFVGLSSGATVIIARYYGAKNKKDLNDTLHTAAALSVAGGILITIAGILLTPAMLQIMKTPADVMADSATYLRIYFGGIIFVFIYNVGSSILRAVGDSTRPLYFLIVCCFINIFLDIVLVVGFDMGVAGAAIATVASQAVSAVLVIHALMKSKDMYCLRPKAIRFHKFLLLSIITIGLPAGIQSVMYNLSNMIIQTSLNDLGTSTMAAYTAFGKIDAIYWMISGAFSVAITTFIGQNYGAGKYDRMKKSVTICLFMDFLASVLVSALLLFFGEYLLRLFTADPEVLKIGMKIIHIIAPSYVLFIFIEILSSTLRGMGNVLVPMLMTCGGVCILRIVWIFFVVPHKPDVSNILLCYPISWGLTAVLFIFYYYTQQKKFFQEHQKI</sequence>
<feature type="transmembrane region" description="Helical" evidence="7">
    <location>
        <begin position="172"/>
        <end position="191"/>
    </location>
</feature>
<keyword evidence="3" id="KW-1003">Cell membrane</keyword>
<feature type="transmembrane region" description="Helical" evidence="7">
    <location>
        <begin position="418"/>
        <end position="441"/>
    </location>
</feature>
<dbReference type="InterPro" id="IPR048279">
    <property type="entry name" value="MdtK-like"/>
</dbReference>
<feature type="transmembrane region" description="Helical" evidence="7">
    <location>
        <begin position="99"/>
        <end position="124"/>
    </location>
</feature>
<dbReference type="PANTHER" id="PTHR43549:SF3">
    <property type="entry name" value="MULTIDRUG RESISTANCE PROTEIN YPNP-RELATED"/>
    <property type="match status" value="1"/>
</dbReference>
<dbReference type="GO" id="GO:0015297">
    <property type="term" value="F:antiporter activity"/>
    <property type="evidence" value="ECO:0007669"/>
    <property type="project" value="InterPro"/>
</dbReference>
<dbReference type="Proteomes" id="UP000250003">
    <property type="component" value="Chromosome"/>
</dbReference>
<keyword evidence="2" id="KW-0813">Transport</keyword>
<feature type="transmembrane region" description="Helical" evidence="7">
    <location>
        <begin position="238"/>
        <end position="259"/>
    </location>
</feature>
<dbReference type="PIRSF" id="PIRSF006603">
    <property type="entry name" value="DinF"/>
    <property type="match status" value="1"/>
</dbReference>
<feature type="transmembrane region" description="Helical" evidence="7">
    <location>
        <begin position="391"/>
        <end position="412"/>
    </location>
</feature>
<keyword evidence="4 7" id="KW-0812">Transmembrane</keyword>
<feature type="transmembrane region" description="Helical" evidence="7">
    <location>
        <begin position="197"/>
        <end position="217"/>
    </location>
</feature>
<dbReference type="RefSeq" id="WP_111917973.1">
    <property type="nucleotide sequence ID" value="NZ_CP030280.1"/>
</dbReference>
<evidence type="ECO:0000256" key="4">
    <source>
        <dbReference type="ARBA" id="ARBA00022692"/>
    </source>
</evidence>
<feature type="transmembrane region" description="Helical" evidence="7">
    <location>
        <begin position="67"/>
        <end position="87"/>
    </location>
</feature>
<evidence type="ECO:0000256" key="3">
    <source>
        <dbReference type="ARBA" id="ARBA00022475"/>
    </source>
</evidence>
<evidence type="ECO:0000256" key="1">
    <source>
        <dbReference type="ARBA" id="ARBA00004651"/>
    </source>
</evidence>
<feature type="transmembrane region" description="Helical" evidence="7">
    <location>
        <begin position="320"/>
        <end position="342"/>
    </location>
</feature>